<dbReference type="AlphaFoldDB" id="A0A7G9YM03"/>
<dbReference type="Pfam" id="PF01138">
    <property type="entry name" value="RNase_PH"/>
    <property type="match status" value="1"/>
</dbReference>
<organism evidence="7">
    <name type="scientific">Candidatus Methanogaster sp. ANME-2c ERB4</name>
    <dbReference type="NCBI Taxonomy" id="2759911"/>
    <lineage>
        <taxon>Archaea</taxon>
        <taxon>Methanobacteriati</taxon>
        <taxon>Methanobacteriota</taxon>
        <taxon>Stenosarchaea group</taxon>
        <taxon>Methanomicrobia</taxon>
        <taxon>Methanosarcinales</taxon>
        <taxon>ANME-2 cluster</taxon>
        <taxon>Candidatus Methanogasteraceae</taxon>
        <taxon>Candidatus Methanogaster</taxon>
    </lineage>
</organism>
<gene>
    <name evidence="4" type="primary">rrp42</name>
    <name evidence="7" type="ORF">KNGNHFEO_00034</name>
</gene>
<dbReference type="InterPro" id="IPR027408">
    <property type="entry name" value="PNPase/RNase_PH_dom_sf"/>
</dbReference>
<reference evidence="7" key="1">
    <citation type="submission" date="2020-06" db="EMBL/GenBank/DDBJ databases">
        <title>Unique genomic features of the anaerobic methanotrophic archaea.</title>
        <authorList>
            <person name="Chadwick G.L."/>
            <person name="Skennerton C.T."/>
            <person name="Laso-Perez R."/>
            <person name="Leu A.O."/>
            <person name="Speth D.R."/>
            <person name="Yu H."/>
            <person name="Morgan-Lang C."/>
            <person name="Hatzenpichler R."/>
            <person name="Goudeau D."/>
            <person name="Malmstrom R."/>
            <person name="Brazelton W.J."/>
            <person name="Woyke T."/>
            <person name="Hallam S.J."/>
            <person name="Tyson G.W."/>
            <person name="Wegener G."/>
            <person name="Boetius A."/>
            <person name="Orphan V."/>
        </authorList>
    </citation>
    <scope>NUCLEOTIDE SEQUENCE</scope>
</reference>
<evidence type="ECO:0000256" key="3">
    <source>
        <dbReference type="ARBA" id="ARBA00022835"/>
    </source>
</evidence>
<comment type="subunit">
    <text evidence="4">Component of the archaeal exosome complex. Forms a hexameric ring-like arrangement composed of 3 Rrp41-Rrp42 heterodimers. The hexameric ring associates with a trimer of Rrp4 and/or Csl4 subunits.</text>
</comment>
<dbReference type="PANTHER" id="PTHR11097:SF8">
    <property type="entry name" value="EXOSOME COMPLEX COMPONENT RRP42"/>
    <property type="match status" value="1"/>
</dbReference>
<dbReference type="SUPFAM" id="SSF55666">
    <property type="entry name" value="Ribonuclease PH domain 2-like"/>
    <property type="match status" value="1"/>
</dbReference>
<evidence type="ECO:0000313" key="7">
    <source>
        <dbReference type="EMBL" id="QNO49037.1"/>
    </source>
</evidence>
<dbReference type="InterPro" id="IPR036345">
    <property type="entry name" value="ExoRNase_PH_dom2_sf"/>
</dbReference>
<dbReference type="GO" id="GO:0035925">
    <property type="term" value="F:mRNA 3'-UTR AU-rich region binding"/>
    <property type="evidence" value="ECO:0007669"/>
    <property type="project" value="TreeGrafter"/>
</dbReference>
<dbReference type="InterPro" id="IPR020869">
    <property type="entry name" value="Rrp42_archaea"/>
</dbReference>
<proteinExistence type="inferred from homology"/>
<dbReference type="SUPFAM" id="SSF54211">
    <property type="entry name" value="Ribosomal protein S5 domain 2-like"/>
    <property type="match status" value="1"/>
</dbReference>
<dbReference type="CDD" id="cd11365">
    <property type="entry name" value="RNase_PH_archRRP42"/>
    <property type="match status" value="1"/>
</dbReference>
<dbReference type="Gene3D" id="3.30.230.70">
    <property type="entry name" value="GHMP Kinase, N-terminal domain"/>
    <property type="match status" value="1"/>
</dbReference>
<evidence type="ECO:0000259" key="6">
    <source>
        <dbReference type="Pfam" id="PF03725"/>
    </source>
</evidence>
<keyword evidence="2 4" id="KW-0963">Cytoplasm</keyword>
<comment type="similarity">
    <text evidence="4">Belongs to the RNase PH family. Rrp42 subfamily.</text>
</comment>
<name>A0A7G9YM03_9EURY</name>
<evidence type="ECO:0000259" key="5">
    <source>
        <dbReference type="Pfam" id="PF01138"/>
    </source>
</evidence>
<dbReference type="Pfam" id="PF03725">
    <property type="entry name" value="RNase_PH_C"/>
    <property type="match status" value="1"/>
</dbReference>
<dbReference type="InterPro" id="IPR001247">
    <property type="entry name" value="ExoRNase_PH_dom1"/>
</dbReference>
<evidence type="ECO:0000256" key="1">
    <source>
        <dbReference type="ARBA" id="ARBA00004496"/>
    </source>
</evidence>
<sequence length="275" mass="29388">MPAMVKTPAPSRKVMQMSDDVMAEIHRDYLFNLVLKGERDDGRAFDEFRDISIETGVAGMAEGSALVTLGDTQILVGVKIQPGEPFPDTPDVGVLITNTELIPMASPEYEAGPPREGAIEIARVVDRGIRESKAIDLEKLCMVKGEKVWIIFIDIHVLNNGGNIIDAASIGSIAALLSTTLPAERYGLGEDSPLPVRDIPVAVTAVEFGGELLLDPSLDEGKLAGTVYTVITNSDGSISGMQKSGIEPLTIEQAMRVVDMAGAAAAKIREKFLEV</sequence>
<accession>A0A7G9YM03</accession>
<dbReference type="HAMAP" id="MF_00622">
    <property type="entry name" value="Exosome_Rrp42"/>
    <property type="match status" value="1"/>
</dbReference>
<evidence type="ECO:0000256" key="2">
    <source>
        <dbReference type="ARBA" id="ARBA00022490"/>
    </source>
</evidence>
<comment type="function">
    <text evidence="4">Non-catalytic component of the exosome, which is a complex involved in RNA degradation. Contributes to the structuring of the Rrp41 active site.</text>
</comment>
<feature type="domain" description="Exoribonuclease phosphorolytic" evidence="5">
    <location>
        <begin position="47"/>
        <end position="182"/>
    </location>
</feature>
<dbReference type="NCBIfam" id="NF003282">
    <property type="entry name" value="PRK04282.1-1"/>
    <property type="match status" value="1"/>
</dbReference>
<dbReference type="GO" id="GO:0000177">
    <property type="term" value="C:cytoplasmic exosome (RNase complex)"/>
    <property type="evidence" value="ECO:0007669"/>
    <property type="project" value="TreeGrafter"/>
</dbReference>
<keyword evidence="3 4" id="KW-0271">Exosome</keyword>
<comment type="subcellular location">
    <subcellularLocation>
        <location evidence="1 4">Cytoplasm</location>
    </subcellularLocation>
</comment>
<dbReference type="InterPro" id="IPR015847">
    <property type="entry name" value="ExoRNase_PH_dom2"/>
</dbReference>
<evidence type="ECO:0000256" key="4">
    <source>
        <dbReference type="HAMAP-Rule" id="MF_00622"/>
    </source>
</evidence>
<dbReference type="EMBL" id="MT631369">
    <property type="protein sequence ID" value="QNO49037.1"/>
    <property type="molecule type" value="Genomic_DNA"/>
</dbReference>
<dbReference type="InterPro" id="IPR020568">
    <property type="entry name" value="Ribosomal_Su5_D2-typ_SF"/>
</dbReference>
<feature type="domain" description="Exoribonuclease phosphorolytic" evidence="6">
    <location>
        <begin position="198"/>
        <end position="261"/>
    </location>
</feature>
<protein>
    <recommendedName>
        <fullName evidence="4">Exosome complex component Rrp42</fullName>
    </recommendedName>
</protein>
<dbReference type="PANTHER" id="PTHR11097">
    <property type="entry name" value="EXOSOME COMPLEX EXONUCLEASE RIBOSOMAL RNA PROCESSING PROTEIN"/>
    <property type="match status" value="1"/>
</dbReference>
<dbReference type="InterPro" id="IPR050590">
    <property type="entry name" value="Exosome_comp_Rrp42_subfam"/>
</dbReference>
<dbReference type="GO" id="GO:0016075">
    <property type="term" value="P:rRNA catabolic process"/>
    <property type="evidence" value="ECO:0007669"/>
    <property type="project" value="TreeGrafter"/>
</dbReference>
<dbReference type="FunFam" id="3.30.230.70:FF:000017">
    <property type="entry name" value="Exosome complex component Rrp42"/>
    <property type="match status" value="1"/>
</dbReference>